<keyword evidence="1" id="KW-0472">Membrane</keyword>
<organism evidence="3 4">
    <name type="scientific">Erysiphe pulchra</name>
    <dbReference type="NCBI Taxonomy" id="225359"/>
    <lineage>
        <taxon>Eukaryota</taxon>
        <taxon>Fungi</taxon>
        <taxon>Dikarya</taxon>
        <taxon>Ascomycota</taxon>
        <taxon>Pezizomycotina</taxon>
        <taxon>Leotiomycetes</taxon>
        <taxon>Erysiphales</taxon>
        <taxon>Erysiphaceae</taxon>
        <taxon>Erysiphe</taxon>
    </lineage>
</organism>
<evidence type="ECO:0000313" key="3">
    <source>
        <dbReference type="EMBL" id="POS84587.1"/>
    </source>
</evidence>
<dbReference type="PANTHER" id="PTHR47260:SF7">
    <property type="entry name" value="THIOESTERASE FAMILY PROTEIN (AFU_ORTHOLOGUE AFUA_1G10800)"/>
    <property type="match status" value="1"/>
</dbReference>
<dbReference type="Pfam" id="PF03061">
    <property type="entry name" value="4HBT"/>
    <property type="match status" value="1"/>
</dbReference>
<evidence type="ECO:0000259" key="2">
    <source>
        <dbReference type="Pfam" id="PF03061"/>
    </source>
</evidence>
<evidence type="ECO:0000313" key="4">
    <source>
        <dbReference type="Proteomes" id="UP000237438"/>
    </source>
</evidence>
<keyword evidence="1" id="KW-0812">Transmembrane</keyword>
<name>A0A2S4PRC0_9PEZI</name>
<keyword evidence="1" id="KW-1133">Transmembrane helix</keyword>
<evidence type="ECO:0000256" key="1">
    <source>
        <dbReference type="SAM" id="Phobius"/>
    </source>
</evidence>
<dbReference type="OrthoDB" id="506431at2759"/>
<dbReference type="PANTHER" id="PTHR47260">
    <property type="entry name" value="UPF0644 PROTEIN PB2B4.06"/>
    <property type="match status" value="1"/>
</dbReference>
<dbReference type="CDD" id="cd03443">
    <property type="entry name" value="PaaI_thioesterase"/>
    <property type="match status" value="1"/>
</dbReference>
<dbReference type="Gene3D" id="3.10.129.10">
    <property type="entry name" value="Hotdog Thioesterase"/>
    <property type="match status" value="1"/>
</dbReference>
<proteinExistence type="predicted"/>
<dbReference type="InterPro" id="IPR029069">
    <property type="entry name" value="HotDog_dom_sf"/>
</dbReference>
<accession>A0A2S4PRC0</accession>
<gene>
    <name evidence="3" type="ORF">EPUL_002860</name>
</gene>
<feature type="non-terminal residue" evidence="3">
    <location>
        <position position="590"/>
    </location>
</feature>
<dbReference type="STRING" id="225359.A0A2S4PRC0"/>
<dbReference type="SUPFAM" id="SSF54637">
    <property type="entry name" value="Thioesterase/thiol ester dehydrase-isomerase"/>
    <property type="match status" value="1"/>
</dbReference>
<dbReference type="InterPro" id="IPR052061">
    <property type="entry name" value="PTE-AB_protein"/>
</dbReference>
<feature type="transmembrane region" description="Helical" evidence="1">
    <location>
        <begin position="53"/>
        <end position="76"/>
    </location>
</feature>
<protein>
    <recommendedName>
        <fullName evidence="2">Thioesterase domain-containing protein</fullName>
    </recommendedName>
</protein>
<sequence>MGTQIRIFKRRIVYPKFLDKNHRPSYLSLPYTYRGISTRNELPVRNPSKFRHAIRVCALGVFCCGAGFIIATLPAIKTADSFLKPPTDLETLSQFIAEDNESKKVDAFINNHPLTLEMRSKPEYSESRPHLRIPAPLRPNNVLAGTLMGPDMLVVPPVVWVDKEGHSLVSIVYLGKNLCGHPNLIHGGLLATLLDECLARCCFTAFPNKIGMTASLNVDYRNPTPAGSYVLVRAKTTDVKGRKVWAAGHIESLPLEGKMPIKLAEASGLFIEPKQAALSMNSKGTYAESEQFTQNETTIPTSAPALSSTRALARFEFEAGKGNEGTKVLMVEWRNDEGDSNWLVSWDGKRTVLPAKDKAGEKVMRIYFLLAPDANIPRIVYISRVGAKSQQMQTSPLPAIFPPELGLTTQVRKGVLHTIWAKKRLTALQDEIALEMKNGEGVGLEMALREKKWIEDNFGVISKSTPELQSPMAISPVKPRNIHVLPSPKSLSLTTDVSQINNSDLCDEPLSHPMSPDSSDIAIPSFPLFDSRGIVPNTAQMKQKYQPIKQSNEIPKQNFSSLNAVADSTLSMKQVTEVDDGLFALKLSPR</sequence>
<dbReference type="EMBL" id="PEDP01000946">
    <property type="protein sequence ID" value="POS84587.1"/>
    <property type="molecule type" value="Genomic_DNA"/>
</dbReference>
<feature type="domain" description="Thioesterase" evidence="2">
    <location>
        <begin position="184"/>
        <end position="242"/>
    </location>
</feature>
<reference evidence="3 4" key="1">
    <citation type="submission" date="2017-10" db="EMBL/GenBank/DDBJ databases">
        <title>Development of genomic resources for the powdery mildew, Erysiphe pulchra.</title>
        <authorList>
            <person name="Wadl P.A."/>
            <person name="Mack B.M."/>
            <person name="Moore G."/>
            <person name="Beltz S.B."/>
        </authorList>
    </citation>
    <scope>NUCLEOTIDE SEQUENCE [LARGE SCALE GENOMIC DNA]</scope>
    <source>
        <strain evidence="3">Cflorida</strain>
    </source>
</reference>
<comment type="caution">
    <text evidence="3">The sequence shown here is derived from an EMBL/GenBank/DDBJ whole genome shotgun (WGS) entry which is preliminary data.</text>
</comment>
<dbReference type="InterPro" id="IPR006683">
    <property type="entry name" value="Thioestr_dom"/>
</dbReference>
<keyword evidence="4" id="KW-1185">Reference proteome</keyword>
<dbReference type="Proteomes" id="UP000237438">
    <property type="component" value="Unassembled WGS sequence"/>
</dbReference>
<dbReference type="AlphaFoldDB" id="A0A2S4PRC0"/>